<organism evidence="2 3">
    <name type="scientific">Chrysodeixis includens</name>
    <name type="common">Soybean looper</name>
    <name type="synonym">Pseudoplusia includens</name>
    <dbReference type="NCBI Taxonomy" id="689277"/>
    <lineage>
        <taxon>Eukaryota</taxon>
        <taxon>Metazoa</taxon>
        <taxon>Ecdysozoa</taxon>
        <taxon>Arthropoda</taxon>
        <taxon>Hexapoda</taxon>
        <taxon>Insecta</taxon>
        <taxon>Pterygota</taxon>
        <taxon>Neoptera</taxon>
        <taxon>Endopterygota</taxon>
        <taxon>Lepidoptera</taxon>
        <taxon>Glossata</taxon>
        <taxon>Ditrysia</taxon>
        <taxon>Noctuoidea</taxon>
        <taxon>Noctuidae</taxon>
        <taxon>Plusiinae</taxon>
        <taxon>Chrysodeixis</taxon>
    </lineage>
</organism>
<feature type="region of interest" description="Disordered" evidence="1">
    <location>
        <begin position="40"/>
        <end position="73"/>
    </location>
</feature>
<feature type="compositionally biased region" description="Basic and acidic residues" evidence="1">
    <location>
        <begin position="64"/>
        <end position="73"/>
    </location>
</feature>
<protein>
    <submittedName>
        <fullName evidence="2">Uncharacterized protein</fullName>
    </submittedName>
</protein>
<sequence length="142" mass="15181">MSLTAGVHAEYDSRLRAGGGGGDLGYRQSMDGGVHVLPPVRRVHRMPPPRHPPYASLTLPARRPTTEYTREQDVTLSVHACTVSNDVGSEDHDGTEHGVTAPGGAGVRARDVASLPPLTWPTLKRSSIARTPMTRCSLPPLT</sequence>
<dbReference type="EMBL" id="LR824019">
    <property type="protein sequence ID" value="CAD0202014.1"/>
    <property type="molecule type" value="Genomic_DNA"/>
</dbReference>
<gene>
    <name evidence="2" type="ORF">CINC_LOCUS3682</name>
</gene>
<dbReference type="Proteomes" id="UP001154114">
    <property type="component" value="Chromosome 16"/>
</dbReference>
<evidence type="ECO:0000313" key="3">
    <source>
        <dbReference type="Proteomes" id="UP001154114"/>
    </source>
</evidence>
<proteinExistence type="predicted"/>
<keyword evidence="3" id="KW-1185">Reference proteome</keyword>
<feature type="region of interest" description="Disordered" evidence="1">
    <location>
        <begin position="85"/>
        <end position="112"/>
    </location>
</feature>
<dbReference type="AlphaFoldDB" id="A0A9N8KW43"/>
<reference evidence="2" key="1">
    <citation type="submission" date="2021-12" db="EMBL/GenBank/DDBJ databases">
        <authorList>
            <person name="King R."/>
        </authorList>
    </citation>
    <scope>NUCLEOTIDE SEQUENCE</scope>
</reference>
<name>A0A9N8KW43_CHRIL</name>
<evidence type="ECO:0000313" key="2">
    <source>
        <dbReference type="EMBL" id="CAD0202014.1"/>
    </source>
</evidence>
<accession>A0A9N8KW43</accession>
<evidence type="ECO:0000256" key="1">
    <source>
        <dbReference type="SAM" id="MobiDB-lite"/>
    </source>
</evidence>